<accession>A0A1E1LC45</accession>
<organism evidence="1 2">
    <name type="scientific">Rhynchosporium agropyri</name>
    <dbReference type="NCBI Taxonomy" id="914238"/>
    <lineage>
        <taxon>Eukaryota</taxon>
        <taxon>Fungi</taxon>
        <taxon>Dikarya</taxon>
        <taxon>Ascomycota</taxon>
        <taxon>Pezizomycotina</taxon>
        <taxon>Leotiomycetes</taxon>
        <taxon>Helotiales</taxon>
        <taxon>Ploettnerulaceae</taxon>
        <taxon>Rhynchosporium</taxon>
    </lineage>
</organism>
<proteinExistence type="predicted"/>
<reference evidence="2" key="1">
    <citation type="submission" date="2016-03" db="EMBL/GenBank/DDBJ databases">
        <authorList>
            <person name="Guldener U."/>
        </authorList>
    </citation>
    <scope>NUCLEOTIDE SEQUENCE [LARGE SCALE GENOMIC DNA]</scope>
    <source>
        <strain evidence="2">04CH-RAC-A.6.1</strain>
    </source>
</reference>
<evidence type="ECO:0000313" key="1">
    <source>
        <dbReference type="EMBL" id="CZT07984.1"/>
    </source>
</evidence>
<sequence length="96" mass="10687">MSSILLAKVAIELTYYTTSLVTYYLYTSKSEASILYHKAAGSTIYSPRRLSLYQLSFSYTSYIRYLAERVSVYAKNYTGTSVDASGVKCTNGCNPS</sequence>
<protein>
    <submittedName>
        <fullName evidence="1">Uncharacterized protein</fullName>
    </submittedName>
</protein>
<dbReference type="EMBL" id="FJUX01000101">
    <property type="protein sequence ID" value="CZT07984.1"/>
    <property type="molecule type" value="Genomic_DNA"/>
</dbReference>
<dbReference type="AlphaFoldDB" id="A0A1E1LC45"/>
<evidence type="ECO:0000313" key="2">
    <source>
        <dbReference type="Proteomes" id="UP000178912"/>
    </source>
</evidence>
<gene>
    <name evidence="1" type="ORF">RAG0_13232</name>
</gene>
<name>A0A1E1LC45_9HELO</name>
<dbReference type="Proteomes" id="UP000178912">
    <property type="component" value="Unassembled WGS sequence"/>
</dbReference>
<keyword evidence="2" id="KW-1185">Reference proteome</keyword>